<keyword evidence="4" id="KW-1003">Cell membrane</keyword>
<dbReference type="Pfam" id="PF00672">
    <property type="entry name" value="HAMP"/>
    <property type="match status" value="1"/>
</dbReference>
<evidence type="ECO:0000313" key="14">
    <source>
        <dbReference type="Proteomes" id="UP001164472"/>
    </source>
</evidence>
<dbReference type="Gene3D" id="1.10.8.500">
    <property type="entry name" value="HAMP domain in histidine kinase"/>
    <property type="match status" value="1"/>
</dbReference>
<keyword evidence="14" id="KW-1185">Reference proteome</keyword>
<dbReference type="PROSITE" id="PS50109">
    <property type="entry name" value="HIS_KIN"/>
    <property type="match status" value="1"/>
</dbReference>
<feature type="domain" description="Histidine kinase" evidence="11">
    <location>
        <begin position="313"/>
        <end position="528"/>
    </location>
</feature>
<evidence type="ECO:0000256" key="8">
    <source>
        <dbReference type="ARBA" id="ARBA00022777"/>
    </source>
</evidence>
<dbReference type="SMART" id="SM00387">
    <property type="entry name" value="HATPase_c"/>
    <property type="match status" value="1"/>
</dbReference>
<evidence type="ECO:0000256" key="2">
    <source>
        <dbReference type="ARBA" id="ARBA00004651"/>
    </source>
</evidence>
<keyword evidence="10" id="KW-0812">Transmembrane</keyword>
<dbReference type="Pfam" id="PF02518">
    <property type="entry name" value="HATPase_c"/>
    <property type="match status" value="1"/>
</dbReference>
<proteinExistence type="predicted"/>
<dbReference type="PANTHER" id="PTHR44936:SF10">
    <property type="entry name" value="SENSOR PROTEIN RSTB"/>
    <property type="match status" value="1"/>
</dbReference>
<keyword evidence="10" id="KW-0472">Membrane</keyword>
<dbReference type="PROSITE" id="PS50885">
    <property type="entry name" value="HAMP"/>
    <property type="match status" value="1"/>
</dbReference>
<dbReference type="SUPFAM" id="SSF47384">
    <property type="entry name" value="Homodimeric domain of signal transducing histidine kinase"/>
    <property type="match status" value="1"/>
</dbReference>
<feature type="transmembrane region" description="Helical" evidence="10">
    <location>
        <begin position="228"/>
        <end position="252"/>
    </location>
</feature>
<dbReference type="InterPro" id="IPR003594">
    <property type="entry name" value="HATPase_dom"/>
</dbReference>
<evidence type="ECO:0000256" key="4">
    <source>
        <dbReference type="ARBA" id="ARBA00022475"/>
    </source>
</evidence>
<dbReference type="KEGG" id="asem:NNL22_10860"/>
<dbReference type="SUPFAM" id="SSF55874">
    <property type="entry name" value="ATPase domain of HSP90 chaperone/DNA topoisomerase II/histidine kinase"/>
    <property type="match status" value="1"/>
</dbReference>
<keyword evidence="10" id="KW-1133">Transmembrane helix</keyword>
<dbReference type="EMBL" id="CP101527">
    <property type="protein sequence ID" value="UZW73540.1"/>
    <property type="molecule type" value="Genomic_DNA"/>
</dbReference>
<dbReference type="Pfam" id="PF00512">
    <property type="entry name" value="HisKA"/>
    <property type="match status" value="1"/>
</dbReference>
<feature type="domain" description="HAMP" evidence="12">
    <location>
        <begin position="253"/>
        <end position="305"/>
    </location>
</feature>
<dbReference type="InterPro" id="IPR036097">
    <property type="entry name" value="HisK_dim/P_sf"/>
</dbReference>
<dbReference type="GO" id="GO:0005524">
    <property type="term" value="F:ATP binding"/>
    <property type="evidence" value="ECO:0007669"/>
    <property type="project" value="UniProtKB-KW"/>
</dbReference>
<evidence type="ECO:0000256" key="9">
    <source>
        <dbReference type="ARBA" id="ARBA00022840"/>
    </source>
</evidence>
<dbReference type="CDD" id="cd06225">
    <property type="entry name" value="HAMP"/>
    <property type="match status" value="1"/>
</dbReference>
<comment type="catalytic activity">
    <reaction evidence="1">
        <text>ATP + protein L-histidine = ADP + protein N-phospho-L-histidine.</text>
        <dbReference type="EC" id="2.7.13.3"/>
    </reaction>
</comment>
<dbReference type="Gene3D" id="1.10.287.130">
    <property type="match status" value="1"/>
</dbReference>
<evidence type="ECO:0000259" key="12">
    <source>
        <dbReference type="PROSITE" id="PS50885"/>
    </source>
</evidence>
<evidence type="ECO:0000256" key="5">
    <source>
        <dbReference type="ARBA" id="ARBA00022553"/>
    </source>
</evidence>
<evidence type="ECO:0000256" key="10">
    <source>
        <dbReference type="SAM" id="Phobius"/>
    </source>
</evidence>
<keyword evidence="9 13" id="KW-0067">ATP-binding</keyword>
<keyword evidence="5" id="KW-0597">Phosphoprotein</keyword>
<dbReference type="RefSeq" id="WP_251809681.1">
    <property type="nucleotide sequence ID" value="NZ_CP101527.1"/>
</dbReference>
<reference evidence="13" key="1">
    <citation type="submission" date="2022-07" db="EMBL/GenBank/DDBJ databases">
        <title>Alkalimarinus sp. nov., isolated from gut of a Alitta virens.</title>
        <authorList>
            <person name="Yang A.I."/>
            <person name="Shin N.-R."/>
        </authorList>
    </citation>
    <scope>NUCLEOTIDE SEQUENCE</scope>
    <source>
        <strain evidence="13">FA028</strain>
    </source>
</reference>
<dbReference type="InterPro" id="IPR036890">
    <property type="entry name" value="HATPase_C_sf"/>
</dbReference>
<evidence type="ECO:0000256" key="6">
    <source>
        <dbReference type="ARBA" id="ARBA00022679"/>
    </source>
</evidence>
<dbReference type="PRINTS" id="PR00344">
    <property type="entry name" value="BCTRLSENSOR"/>
</dbReference>
<dbReference type="SMART" id="SM00304">
    <property type="entry name" value="HAMP"/>
    <property type="match status" value="1"/>
</dbReference>
<dbReference type="EC" id="2.7.13.3" evidence="3"/>
<dbReference type="SMART" id="SM00388">
    <property type="entry name" value="HisKA"/>
    <property type="match status" value="1"/>
</dbReference>
<dbReference type="InterPro" id="IPR005467">
    <property type="entry name" value="His_kinase_dom"/>
</dbReference>
<accession>A0A9E8HG04</accession>
<dbReference type="Gene3D" id="3.30.565.10">
    <property type="entry name" value="Histidine kinase-like ATPase, C-terminal domain"/>
    <property type="match status" value="1"/>
</dbReference>
<dbReference type="SUPFAM" id="SSF158472">
    <property type="entry name" value="HAMP domain-like"/>
    <property type="match status" value="1"/>
</dbReference>
<gene>
    <name evidence="13" type="ORF">NNL22_10860</name>
</gene>
<comment type="subcellular location">
    <subcellularLocation>
        <location evidence="2">Cell membrane</location>
        <topology evidence="2">Multi-pass membrane protein</topology>
    </subcellularLocation>
</comment>
<evidence type="ECO:0000259" key="11">
    <source>
        <dbReference type="PROSITE" id="PS50109"/>
    </source>
</evidence>
<dbReference type="CDD" id="cd00082">
    <property type="entry name" value="HisKA"/>
    <property type="match status" value="1"/>
</dbReference>
<dbReference type="GO" id="GO:0000155">
    <property type="term" value="F:phosphorelay sensor kinase activity"/>
    <property type="evidence" value="ECO:0007669"/>
    <property type="project" value="InterPro"/>
</dbReference>
<keyword evidence="6" id="KW-0808">Transferase</keyword>
<keyword evidence="7" id="KW-0547">Nucleotide-binding</keyword>
<evidence type="ECO:0000256" key="1">
    <source>
        <dbReference type="ARBA" id="ARBA00000085"/>
    </source>
</evidence>
<organism evidence="13 14">
    <name type="scientific">Alkalimarinus sediminis</name>
    <dbReference type="NCBI Taxonomy" id="1632866"/>
    <lineage>
        <taxon>Bacteria</taxon>
        <taxon>Pseudomonadati</taxon>
        <taxon>Pseudomonadota</taxon>
        <taxon>Gammaproteobacteria</taxon>
        <taxon>Alteromonadales</taxon>
        <taxon>Alteromonadaceae</taxon>
        <taxon>Alkalimarinus</taxon>
    </lineage>
</organism>
<keyword evidence="8" id="KW-0418">Kinase</keyword>
<sequence length="531" mass="59340">MNRLFIRVFGGLLLALMVVGLFSAFIYSSINLVRSEHHRVTISAPIFNWLANQDTDELQSLITSSAISSIGRLSIEHSVNYDLTDVERERLRLQQVIVVNDLHGSRVFKLLANSHDNGDMLVGYFTDLYTDANQVAGYLISVLLNKHLAEVEAVDLIDLHISELEDTFNVSITEIVGEYELSAEVLNVVNRTGYSFYPGNEDFSSVGYYKVASGEIYRVDFPGRYSAVSWPLILTLLLVAMSAVGVAVYVLMVSIDRRLKSLETVATRIARGELDARIGAGRKDAIGRLGDAFNSMAEHIQRLVGVQREMIHAVSHELRTPVARIRFGVQMIEDCTNEASLNKQLTGIDSDIQELDELIDEILTYARLEQGGPILTFQDVDVRGIVEQVVSEQGGVKPEMTIQAEFDEGSDEWKQSDVEYRYIHRAIQNLVGNATRYAKSTVKVHCSFDQDACRVDVEDDGSGIPESDWEKVFTPFARLDDSRTRSSGGYGLGLSIVRRILYWHGGQAFLGRSEMGGAKFSLVWPRRQPND</sequence>
<dbReference type="InterPro" id="IPR003661">
    <property type="entry name" value="HisK_dim/P_dom"/>
</dbReference>
<dbReference type="InterPro" id="IPR003660">
    <property type="entry name" value="HAMP_dom"/>
</dbReference>
<evidence type="ECO:0000256" key="7">
    <source>
        <dbReference type="ARBA" id="ARBA00022741"/>
    </source>
</evidence>
<evidence type="ECO:0000256" key="3">
    <source>
        <dbReference type="ARBA" id="ARBA00012438"/>
    </source>
</evidence>
<dbReference type="PANTHER" id="PTHR44936">
    <property type="entry name" value="SENSOR PROTEIN CREC"/>
    <property type="match status" value="1"/>
</dbReference>
<name>A0A9E8HG04_9ALTE</name>
<dbReference type="Proteomes" id="UP001164472">
    <property type="component" value="Chromosome"/>
</dbReference>
<dbReference type="AlphaFoldDB" id="A0A9E8HG04"/>
<dbReference type="InterPro" id="IPR050980">
    <property type="entry name" value="2C_sensor_his_kinase"/>
</dbReference>
<evidence type="ECO:0000313" key="13">
    <source>
        <dbReference type="EMBL" id="UZW73540.1"/>
    </source>
</evidence>
<dbReference type="GO" id="GO:0005886">
    <property type="term" value="C:plasma membrane"/>
    <property type="evidence" value="ECO:0007669"/>
    <property type="project" value="UniProtKB-SubCell"/>
</dbReference>
<dbReference type="InterPro" id="IPR004358">
    <property type="entry name" value="Sig_transdc_His_kin-like_C"/>
</dbReference>
<protein>
    <recommendedName>
        <fullName evidence="3">histidine kinase</fullName>
        <ecNumber evidence="3">2.7.13.3</ecNumber>
    </recommendedName>
</protein>